<dbReference type="GO" id="GO:0005886">
    <property type="term" value="C:plasma membrane"/>
    <property type="evidence" value="ECO:0007669"/>
    <property type="project" value="UniProtKB-SubCell"/>
</dbReference>
<name>A0A8J3I4S8_9CHLR</name>
<dbReference type="InterPro" id="IPR010290">
    <property type="entry name" value="TM_effector"/>
</dbReference>
<feature type="transmembrane region" description="Helical" evidence="7">
    <location>
        <begin position="108"/>
        <end position="131"/>
    </location>
</feature>
<proteinExistence type="predicted"/>
<keyword evidence="10" id="KW-1185">Reference proteome</keyword>
<evidence type="ECO:0000256" key="4">
    <source>
        <dbReference type="ARBA" id="ARBA00022692"/>
    </source>
</evidence>
<feature type="domain" description="Major facilitator superfamily (MFS) profile" evidence="8">
    <location>
        <begin position="1"/>
        <end position="172"/>
    </location>
</feature>
<keyword evidence="6 7" id="KW-0472">Membrane</keyword>
<feature type="transmembrane region" description="Helical" evidence="7">
    <location>
        <begin position="137"/>
        <end position="154"/>
    </location>
</feature>
<dbReference type="AlphaFoldDB" id="A0A8J3I4S8"/>
<comment type="subcellular location">
    <subcellularLocation>
        <location evidence="1">Cell membrane</location>
        <topology evidence="1">Multi-pass membrane protein</topology>
    </subcellularLocation>
</comment>
<dbReference type="Gene3D" id="1.20.1250.20">
    <property type="entry name" value="MFS general substrate transporter like domains"/>
    <property type="match status" value="1"/>
</dbReference>
<feature type="transmembrane region" description="Helical" evidence="7">
    <location>
        <begin position="15"/>
        <end position="35"/>
    </location>
</feature>
<keyword evidence="5 7" id="KW-1133">Transmembrane helix</keyword>
<dbReference type="EMBL" id="BNJF01000002">
    <property type="protein sequence ID" value="GHO47048.1"/>
    <property type="molecule type" value="Genomic_DNA"/>
</dbReference>
<evidence type="ECO:0000313" key="10">
    <source>
        <dbReference type="Proteomes" id="UP000612362"/>
    </source>
</evidence>
<reference evidence="9" key="1">
    <citation type="submission" date="2020-10" db="EMBL/GenBank/DDBJ databases">
        <title>Taxonomic study of unclassified bacteria belonging to the class Ktedonobacteria.</title>
        <authorList>
            <person name="Yabe S."/>
            <person name="Wang C.M."/>
            <person name="Zheng Y."/>
            <person name="Sakai Y."/>
            <person name="Cavaletti L."/>
            <person name="Monciardini P."/>
            <person name="Donadio S."/>
        </authorList>
    </citation>
    <scope>NUCLEOTIDE SEQUENCE</scope>
    <source>
        <strain evidence="9">SOSP1-1</strain>
    </source>
</reference>
<evidence type="ECO:0000313" key="9">
    <source>
        <dbReference type="EMBL" id="GHO47048.1"/>
    </source>
</evidence>
<evidence type="ECO:0000256" key="3">
    <source>
        <dbReference type="ARBA" id="ARBA00022475"/>
    </source>
</evidence>
<dbReference type="SUPFAM" id="SSF103473">
    <property type="entry name" value="MFS general substrate transporter"/>
    <property type="match status" value="1"/>
</dbReference>
<keyword evidence="2" id="KW-0813">Transport</keyword>
<dbReference type="InterPro" id="IPR036259">
    <property type="entry name" value="MFS_trans_sf"/>
</dbReference>
<dbReference type="Proteomes" id="UP000612362">
    <property type="component" value="Unassembled WGS sequence"/>
</dbReference>
<dbReference type="Pfam" id="PF05977">
    <property type="entry name" value="MFS_3"/>
    <property type="match status" value="1"/>
</dbReference>
<dbReference type="PANTHER" id="PTHR23513:SF6">
    <property type="entry name" value="MAJOR FACILITATOR SUPERFAMILY ASSOCIATED DOMAIN-CONTAINING PROTEIN"/>
    <property type="match status" value="1"/>
</dbReference>
<feature type="transmembrane region" description="Helical" evidence="7">
    <location>
        <begin position="42"/>
        <end position="62"/>
    </location>
</feature>
<feature type="transmembrane region" description="Helical" evidence="7">
    <location>
        <begin position="68"/>
        <end position="88"/>
    </location>
</feature>
<organism evidence="9 10">
    <name type="scientific">Ktedonospora formicarum</name>
    <dbReference type="NCBI Taxonomy" id="2778364"/>
    <lineage>
        <taxon>Bacteria</taxon>
        <taxon>Bacillati</taxon>
        <taxon>Chloroflexota</taxon>
        <taxon>Ktedonobacteria</taxon>
        <taxon>Ktedonobacterales</taxon>
        <taxon>Ktedonobacteraceae</taxon>
        <taxon>Ktedonospora</taxon>
    </lineage>
</organism>
<protein>
    <recommendedName>
        <fullName evidence="8">Major facilitator superfamily (MFS) profile domain-containing protein</fullName>
    </recommendedName>
</protein>
<dbReference type="InterPro" id="IPR020846">
    <property type="entry name" value="MFS_dom"/>
</dbReference>
<evidence type="ECO:0000259" key="8">
    <source>
        <dbReference type="PROSITE" id="PS50850"/>
    </source>
</evidence>
<dbReference type="PANTHER" id="PTHR23513">
    <property type="entry name" value="INTEGRAL MEMBRANE EFFLUX PROTEIN-RELATED"/>
    <property type="match status" value="1"/>
</dbReference>
<evidence type="ECO:0000256" key="2">
    <source>
        <dbReference type="ARBA" id="ARBA00022448"/>
    </source>
</evidence>
<accession>A0A8J3I4S8</accession>
<evidence type="ECO:0000256" key="7">
    <source>
        <dbReference type="SAM" id="Phobius"/>
    </source>
</evidence>
<comment type="caution">
    <text evidence="9">The sequence shown here is derived from an EMBL/GenBank/DDBJ whole genome shotgun (WGS) entry which is preliminary data.</text>
</comment>
<evidence type="ECO:0000256" key="5">
    <source>
        <dbReference type="ARBA" id="ARBA00022989"/>
    </source>
</evidence>
<dbReference type="PROSITE" id="PS50850">
    <property type="entry name" value="MFS"/>
    <property type="match status" value="1"/>
</dbReference>
<sequence>MILIVLAQNLHATPLAIGMLFASGGVGSIAGAVLSGPLQKRFAFGPLTIVSAWVWAVSWLALAVAPNLWVLGVANGVSFIIVPIFYSVQFSYRMIAIPDHLQGRVQSVFRLLSLGSQPLGLALTGLLIQWIGPGQTVVLLFVPQALIALFATLNRRLRAIPSLSELAPKEIG</sequence>
<keyword evidence="3" id="KW-1003">Cell membrane</keyword>
<keyword evidence="4 7" id="KW-0812">Transmembrane</keyword>
<dbReference type="GO" id="GO:0022857">
    <property type="term" value="F:transmembrane transporter activity"/>
    <property type="evidence" value="ECO:0007669"/>
    <property type="project" value="InterPro"/>
</dbReference>
<gene>
    <name evidence="9" type="ORF">KSX_52110</name>
</gene>
<evidence type="ECO:0000256" key="6">
    <source>
        <dbReference type="ARBA" id="ARBA00023136"/>
    </source>
</evidence>
<evidence type="ECO:0000256" key="1">
    <source>
        <dbReference type="ARBA" id="ARBA00004651"/>
    </source>
</evidence>